<proteinExistence type="predicted"/>
<organism evidence="1 2">
    <name type="scientific">Brachyspira aalborgi</name>
    <dbReference type="NCBI Taxonomy" id="29522"/>
    <lineage>
        <taxon>Bacteria</taxon>
        <taxon>Pseudomonadati</taxon>
        <taxon>Spirochaetota</taxon>
        <taxon>Spirochaetia</taxon>
        <taxon>Brachyspirales</taxon>
        <taxon>Brachyspiraceae</taxon>
        <taxon>Brachyspira</taxon>
    </lineage>
</organism>
<dbReference type="EMBL" id="SAXX01000017">
    <property type="protein sequence ID" value="TXJ31785.1"/>
    <property type="molecule type" value="Genomic_DNA"/>
</dbReference>
<sequence length="54" mass="6092">YSLYYGAYAEIYITPLKNLEWYFEVDLNNGGTTADQSAITFASTTGITWYLPAL</sequence>
<dbReference type="Proteomes" id="UP000324707">
    <property type="component" value="Unassembled WGS sequence"/>
</dbReference>
<feature type="non-terminal residue" evidence="1">
    <location>
        <position position="1"/>
    </location>
</feature>
<accession>A0A5C8E2F2</accession>
<dbReference type="AlphaFoldDB" id="A0A5C8E2F2"/>
<evidence type="ECO:0000313" key="2">
    <source>
        <dbReference type="Proteomes" id="UP000324707"/>
    </source>
</evidence>
<protein>
    <submittedName>
        <fullName evidence="1">Cell surface protein</fullName>
    </submittedName>
</protein>
<dbReference type="InterPro" id="IPR008838">
    <property type="entry name" value="Variable_surface_protein_TREHY"/>
</dbReference>
<gene>
    <name evidence="1" type="ORF">EPJ69_06565</name>
</gene>
<reference evidence="1 2" key="1">
    <citation type="journal article" date="1992" name="Lakartidningen">
        <title>[Penicillin V and not amoxicillin is the first choice preparation in acute otitis].</title>
        <authorList>
            <person name="Kamme C."/>
            <person name="Lundgren K."/>
            <person name="Prellner K."/>
        </authorList>
    </citation>
    <scope>NUCLEOTIDE SEQUENCE [LARGE SCALE GENOMIC DNA]</scope>
    <source>
        <strain evidence="1 2">PC5538III-lc</strain>
    </source>
</reference>
<name>A0A5C8E2F2_9SPIR</name>
<evidence type="ECO:0000313" key="1">
    <source>
        <dbReference type="EMBL" id="TXJ31785.1"/>
    </source>
</evidence>
<dbReference type="Pfam" id="PF05540">
    <property type="entry name" value="Serpulina_VSP"/>
    <property type="match status" value="1"/>
</dbReference>
<comment type="caution">
    <text evidence="1">The sequence shown here is derived from an EMBL/GenBank/DDBJ whole genome shotgun (WGS) entry which is preliminary data.</text>
</comment>